<evidence type="ECO:0008006" key="3">
    <source>
        <dbReference type="Google" id="ProtNLM"/>
    </source>
</evidence>
<accession>A0AA34TQ47</accession>
<dbReference type="EMBL" id="CP017916">
    <property type="protein sequence ID" value="ARP38909.1"/>
    <property type="molecule type" value="Genomic_DNA"/>
</dbReference>
<reference evidence="1 2" key="1">
    <citation type="submission" date="2016-10" db="EMBL/GenBank/DDBJ databases">
        <title>The High Quality Genome of Vibrio splendidus K08M4.</title>
        <authorList>
            <person name="Wendling C."/>
            <person name="Chibani C.M."/>
            <person name="Hertel R."/>
            <person name="Sproer C."/>
            <person name="Bunk B."/>
            <person name="Overmann J."/>
            <person name="Roth O."/>
            <person name="Liesegang H."/>
        </authorList>
    </citation>
    <scope>NUCLEOTIDE SEQUENCE [LARGE SCALE GENOMIC DNA]</scope>
    <source>
        <strain evidence="1 2">K08M4</strain>
    </source>
</reference>
<dbReference type="KEGG" id="vsy:K08M4_21760"/>
<sequence length="634" mass="73598">MPLALRNVSIEPQDPELVGLERIHPENVMVKLATIENPRDIGSLAYSRRELGTRDKETWSKGLKVDKGSLIVSRRPFILNFLDYIHSTKDTDNTIRGLHYEFNRALRWFDENGHEEVLSSVKAATAAYWAYTEHLRDGLLNKLVTAHAAFRDQQAARILFKYAFPEDYRFINASISRVKKPPSGTEAPRTKKVEDARDVFLTTFETIADCIINHKPYPWEITYKAFTAYAFPIKVRPFLTPYQSDENNGNRGSIPYPFDYETGKIFDYKTIKESLPRYYPPREYRVVMDNLAQANSDKYHAARWSMATLAMRCYIQLFNFSVAANTSTLLTIPWDSHYQLRKEKFNNNFGSVKLRAKGKLVIYPLGRRGITLFKKFLKLRDHILDGQECEWLFFSKRYPHSQPKQLTERFYSVHWEKFRGSILPGDFKTLTTGEMRLWKTNDMKKADEDDVVVADSLQHGEGTSNKIYSKGTAEDQESELGKYWASVKSVRIKVKDLQSAYKDVEIAAGHCVEYNHPVAGDETPPIQPDCNRGQGCLFCANYACHADETDVRKLLSLLFVAQMMREYLPDYKRADEVYQALELRIKGVIVRLRRLSCEINDMIDRIEEEIFEYGELSTYWELKVRRLERVMGLQ</sequence>
<name>A0AA34TQ47_9VIBR</name>
<proteinExistence type="predicted"/>
<evidence type="ECO:0000313" key="2">
    <source>
        <dbReference type="Proteomes" id="UP000194136"/>
    </source>
</evidence>
<protein>
    <recommendedName>
        <fullName evidence="3">Integrase</fullName>
    </recommendedName>
</protein>
<keyword evidence="2" id="KW-1185">Reference proteome</keyword>
<gene>
    <name evidence="1" type="ORF">K08M4_21760</name>
</gene>
<dbReference type="Proteomes" id="UP000194136">
    <property type="component" value="Chromosome 1"/>
</dbReference>
<dbReference type="AlphaFoldDB" id="A0AA34TQ47"/>
<dbReference type="RefSeq" id="WP_086049863.1">
    <property type="nucleotide sequence ID" value="NZ_CP017916.1"/>
</dbReference>
<organism evidence="1 2">
    <name type="scientific">Vibrio syngnathi</name>
    <dbReference type="NCBI Taxonomy" id="3034029"/>
    <lineage>
        <taxon>Bacteria</taxon>
        <taxon>Pseudomonadati</taxon>
        <taxon>Pseudomonadota</taxon>
        <taxon>Gammaproteobacteria</taxon>
        <taxon>Vibrionales</taxon>
        <taxon>Vibrionaceae</taxon>
        <taxon>Vibrio</taxon>
    </lineage>
</organism>
<evidence type="ECO:0000313" key="1">
    <source>
        <dbReference type="EMBL" id="ARP38909.1"/>
    </source>
</evidence>